<protein>
    <submittedName>
        <fullName evidence="1">Uncharacterized protein</fullName>
    </submittedName>
</protein>
<proteinExistence type="predicted"/>
<name>A0A6C0HC77_9ZZZZ</name>
<accession>A0A6C0HC77</accession>
<sequence length="412" mass="48856">MSFFIENKCINHSQPTKKTNHILKQLYNELKAANSFVQKKKREEGPGFYKLVVTKLTTANQIPKPRQFNADSFPAEVRKQIDTFISYDLSYTFSLFDRELTIHFLVEDKNPELSLELYNEYVDKILAWLYIINEYGAKRCAKKLTLFIYMTSLTKELPNSNISILDQSNVNTAFTYTCPVVSEIVVFRKEEWFKVLMHETFHNFALDFSDMNMSQCNERILSVFKVESEVNLFEAYTEFWAEIMNAVFCSFYLLQDKDNEEEFLSNCEFFINFERTYGFFQMVKTLNFMGLRYRDLYSKKEESRVLRETMYKEKSNVLSYYVITLVLMNNYQGFLSWCNTHNLSLLQFKKTTSNLDEFCKFVEKNYKTRAMLHSVDCMEKFLSSFKKVRTKKAVQNAELLLKNMRMSICELG</sequence>
<reference evidence="1" key="1">
    <citation type="journal article" date="2020" name="Nature">
        <title>Giant virus diversity and host interactions through global metagenomics.</title>
        <authorList>
            <person name="Schulz F."/>
            <person name="Roux S."/>
            <person name="Paez-Espino D."/>
            <person name="Jungbluth S."/>
            <person name="Walsh D.A."/>
            <person name="Denef V.J."/>
            <person name="McMahon K.D."/>
            <person name="Konstantinidis K.T."/>
            <person name="Eloe-Fadrosh E.A."/>
            <person name="Kyrpides N.C."/>
            <person name="Woyke T."/>
        </authorList>
    </citation>
    <scope>NUCLEOTIDE SEQUENCE</scope>
    <source>
        <strain evidence="1">GVMAG-M-3300023179-91</strain>
    </source>
</reference>
<evidence type="ECO:0000313" key="1">
    <source>
        <dbReference type="EMBL" id="QHT78109.1"/>
    </source>
</evidence>
<organism evidence="1">
    <name type="scientific">viral metagenome</name>
    <dbReference type="NCBI Taxonomy" id="1070528"/>
    <lineage>
        <taxon>unclassified sequences</taxon>
        <taxon>metagenomes</taxon>
        <taxon>organismal metagenomes</taxon>
    </lineage>
</organism>
<dbReference type="EMBL" id="MN739929">
    <property type="protein sequence ID" value="QHT78109.1"/>
    <property type="molecule type" value="Genomic_DNA"/>
</dbReference>
<dbReference type="AlphaFoldDB" id="A0A6C0HC77"/>